<dbReference type="EMBL" id="UGQM01000001">
    <property type="protein sequence ID" value="STZ46165.1"/>
    <property type="molecule type" value="Genomic_DNA"/>
</dbReference>
<keyword evidence="1" id="KW-0812">Transmembrane</keyword>
<feature type="transmembrane region" description="Helical" evidence="1">
    <location>
        <begin position="54"/>
        <end position="74"/>
    </location>
</feature>
<keyword evidence="1" id="KW-1133">Transmembrane helix</keyword>
<dbReference type="AlphaFoldDB" id="A0A378SV02"/>
<evidence type="ECO:0000256" key="1">
    <source>
        <dbReference type="SAM" id="Phobius"/>
    </source>
</evidence>
<proteinExistence type="predicted"/>
<reference evidence="2 3" key="1">
    <citation type="submission" date="2018-06" db="EMBL/GenBank/DDBJ databases">
        <authorList>
            <consortium name="Pathogen Informatics"/>
            <person name="Doyle S."/>
        </authorList>
    </citation>
    <scope>NUCLEOTIDE SEQUENCE [LARGE SCALE GENOMIC DNA]</scope>
    <source>
        <strain evidence="2 3">NCTC10742</strain>
    </source>
</reference>
<dbReference type="RefSeq" id="WP_011892027.1">
    <property type="nucleotide sequence ID" value="NZ_JACKST010000008.1"/>
</dbReference>
<feature type="transmembrane region" description="Helical" evidence="1">
    <location>
        <begin position="27"/>
        <end position="47"/>
    </location>
</feature>
<accession>A0A378SV02</accession>
<keyword evidence="1" id="KW-0472">Membrane</keyword>
<sequence length="164" mass="15740">MRGTAAGLLTAALTVAAHSVGGGGLPFGVDVVALGVVAVTVGAVLASASRGGDVRILAVVLAAGQVAGHAVLAAPGHLHAAAALPAWSMVTAHVVAVVAGAALIGIGEHLARALSRVVPSAAPAGAAPIAPSRQPVARSSDHPLLSTLLLASSMSHRGPPVSTR</sequence>
<evidence type="ECO:0000313" key="2">
    <source>
        <dbReference type="EMBL" id="STZ46165.1"/>
    </source>
</evidence>
<dbReference type="Proteomes" id="UP000254291">
    <property type="component" value="Unassembled WGS sequence"/>
</dbReference>
<gene>
    <name evidence="2" type="ORF">NCTC10742_05435</name>
</gene>
<organism evidence="2 3">
    <name type="scientific">Mycolicibacterium gilvum</name>
    <dbReference type="NCBI Taxonomy" id="1804"/>
    <lineage>
        <taxon>Bacteria</taxon>
        <taxon>Bacillati</taxon>
        <taxon>Actinomycetota</taxon>
        <taxon>Actinomycetes</taxon>
        <taxon>Mycobacteriales</taxon>
        <taxon>Mycobacteriaceae</taxon>
        <taxon>Mycolicibacterium</taxon>
    </lineage>
</organism>
<evidence type="ECO:0000313" key="3">
    <source>
        <dbReference type="Proteomes" id="UP000254291"/>
    </source>
</evidence>
<feature type="transmembrane region" description="Helical" evidence="1">
    <location>
        <begin position="86"/>
        <end position="106"/>
    </location>
</feature>
<protein>
    <submittedName>
        <fullName evidence="2">Uncharacterized protein</fullName>
    </submittedName>
</protein>
<name>A0A378SV02_9MYCO</name>